<evidence type="ECO:0000256" key="2">
    <source>
        <dbReference type="HAMAP-Rule" id="MF_00003"/>
    </source>
</evidence>
<dbReference type="GO" id="GO:0043024">
    <property type="term" value="F:ribosomal small subunit binding"/>
    <property type="evidence" value="ECO:0007669"/>
    <property type="project" value="TreeGrafter"/>
</dbReference>
<dbReference type="Proteomes" id="UP000886883">
    <property type="component" value="Unassembled WGS sequence"/>
</dbReference>
<name>A0A9D2MU92_9FIRM</name>
<dbReference type="EMBL" id="DWXE01000046">
    <property type="protein sequence ID" value="HJB92283.1"/>
    <property type="molecule type" value="Genomic_DNA"/>
</dbReference>
<dbReference type="AlphaFoldDB" id="A0A9D2MU92"/>
<keyword evidence="2" id="KW-0963">Cytoplasm</keyword>
<dbReference type="HAMAP" id="MF_00003">
    <property type="entry name" value="RbfA"/>
    <property type="match status" value="1"/>
</dbReference>
<comment type="subunit">
    <text evidence="2">Monomer. Binds 30S ribosomal subunits, but not 50S ribosomal subunits or 70S ribosomes.</text>
</comment>
<reference evidence="3" key="2">
    <citation type="submission" date="2021-04" db="EMBL/GenBank/DDBJ databases">
        <authorList>
            <person name="Gilroy R."/>
        </authorList>
    </citation>
    <scope>NUCLEOTIDE SEQUENCE</scope>
    <source>
        <strain evidence="3">USAMLcec3-2134</strain>
    </source>
</reference>
<dbReference type="Pfam" id="PF02033">
    <property type="entry name" value="RBFA"/>
    <property type="match status" value="1"/>
</dbReference>
<proteinExistence type="inferred from homology"/>
<comment type="caution">
    <text evidence="3">The sequence shown here is derived from an EMBL/GenBank/DDBJ whole genome shotgun (WGS) entry which is preliminary data.</text>
</comment>
<dbReference type="PANTHER" id="PTHR33515:SF1">
    <property type="entry name" value="RIBOSOME-BINDING FACTOR A, CHLOROPLASTIC-RELATED"/>
    <property type="match status" value="1"/>
</dbReference>
<organism evidence="3 4">
    <name type="scientific">Candidatus Eisenbergiella merdigallinarum</name>
    <dbReference type="NCBI Taxonomy" id="2838552"/>
    <lineage>
        <taxon>Bacteria</taxon>
        <taxon>Bacillati</taxon>
        <taxon>Bacillota</taxon>
        <taxon>Clostridia</taxon>
        <taxon>Lachnospirales</taxon>
        <taxon>Lachnospiraceae</taxon>
        <taxon>Eisenbergiella</taxon>
    </lineage>
</organism>
<gene>
    <name evidence="2 3" type="primary">rbfA</name>
    <name evidence="3" type="ORF">H9763_12580</name>
</gene>
<comment type="function">
    <text evidence="2">One of several proteins that assist in the late maturation steps of the functional core of the 30S ribosomal subunit. Associates with free 30S ribosomal subunits (but not with 30S subunits that are part of 70S ribosomes or polysomes). Required for efficient processing of 16S rRNA. May interact with the 5'-terminal helix region of 16S rRNA.</text>
</comment>
<accession>A0A9D2MU92</accession>
<comment type="similarity">
    <text evidence="2">Belongs to the RbfA family.</text>
</comment>
<keyword evidence="1 2" id="KW-0690">Ribosome biogenesis</keyword>
<dbReference type="GO" id="GO:0030490">
    <property type="term" value="P:maturation of SSU-rRNA"/>
    <property type="evidence" value="ECO:0007669"/>
    <property type="project" value="UniProtKB-UniRule"/>
</dbReference>
<sequence length="135" mass="14710">MRKNSVKNSRINGEVQKVLAEVIRGEIKDPRISPMTSVVSVEVAPDLKSAKAYISVLGDEEAQKNTLAGLRSAEGFIRGRLAKEVNLRNTPEILFIMDQSIAYGVDMSFKIDQVMADQRAKKGGEEENGEDSGGA</sequence>
<dbReference type="Gene3D" id="3.30.300.20">
    <property type="match status" value="1"/>
</dbReference>
<dbReference type="NCBIfam" id="TIGR00082">
    <property type="entry name" value="rbfA"/>
    <property type="match status" value="1"/>
</dbReference>
<dbReference type="InterPro" id="IPR015946">
    <property type="entry name" value="KH_dom-like_a/b"/>
</dbReference>
<comment type="subcellular location">
    <subcellularLocation>
        <location evidence="2">Cytoplasm</location>
    </subcellularLocation>
</comment>
<evidence type="ECO:0000313" key="3">
    <source>
        <dbReference type="EMBL" id="HJB92283.1"/>
    </source>
</evidence>
<evidence type="ECO:0000256" key="1">
    <source>
        <dbReference type="ARBA" id="ARBA00022517"/>
    </source>
</evidence>
<dbReference type="PANTHER" id="PTHR33515">
    <property type="entry name" value="RIBOSOME-BINDING FACTOR A, CHLOROPLASTIC-RELATED"/>
    <property type="match status" value="1"/>
</dbReference>
<dbReference type="InterPro" id="IPR000238">
    <property type="entry name" value="RbfA"/>
</dbReference>
<dbReference type="GO" id="GO:0005829">
    <property type="term" value="C:cytosol"/>
    <property type="evidence" value="ECO:0007669"/>
    <property type="project" value="TreeGrafter"/>
</dbReference>
<dbReference type="SUPFAM" id="SSF89919">
    <property type="entry name" value="Ribosome-binding factor A, RbfA"/>
    <property type="match status" value="1"/>
</dbReference>
<dbReference type="InterPro" id="IPR020053">
    <property type="entry name" value="Ribosome-bd_factorA_CS"/>
</dbReference>
<protein>
    <recommendedName>
        <fullName evidence="2">Ribosome-binding factor A</fullName>
    </recommendedName>
</protein>
<evidence type="ECO:0000313" key="4">
    <source>
        <dbReference type="Proteomes" id="UP000886883"/>
    </source>
</evidence>
<reference evidence="3" key="1">
    <citation type="journal article" date="2021" name="PeerJ">
        <title>Extensive microbial diversity within the chicken gut microbiome revealed by metagenomics and culture.</title>
        <authorList>
            <person name="Gilroy R."/>
            <person name="Ravi A."/>
            <person name="Getino M."/>
            <person name="Pursley I."/>
            <person name="Horton D.L."/>
            <person name="Alikhan N.F."/>
            <person name="Baker D."/>
            <person name="Gharbi K."/>
            <person name="Hall N."/>
            <person name="Watson M."/>
            <person name="Adriaenssens E.M."/>
            <person name="Foster-Nyarko E."/>
            <person name="Jarju S."/>
            <person name="Secka A."/>
            <person name="Antonio M."/>
            <person name="Oren A."/>
            <person name="Chaudhuri R.R."/>
            <person name="La Ragione R."/>
            <person name="Hildebrand F."/>
            <person name="Pallen M.J."/>
        </authorList>
    </citation>
    <scope>NUCLEOTIDE SEQUENCE</scope>
    <source>
        <strain evidence="3">USAMLcec3-2134</strain>
    </source>
</reference>
<dbReference type="InterPro" id="IPR023799">
    <property type="entry name" value="RbfA_dom_sf"/>
</dbReference>
<dbReference type="PROSITE" id="PS01319">
    <property type="entry name" value="RBFA"/>
    <property type="match status" value="1"/>
</dbReference>